<dbReference type="RefSeq" id="WP_183987829.1">
    <property type="nucleotide sequence ID" value="NZ_JACHHG010000009.1"/>
</dbReference>
<dbReference type="PROSITE" id="PS51832">
    <property type="entry name" value="HD_GYP"/>
    <property type="match status" value="1"/>
</dbReference>
<dbReference type="InterPro" id="IPR052020">
    <property type="entry name" value="Cyclic_di-GMP/3'3'-cGAMP_PDE"/>
</dbReference>
<dbReference type="PANTHER" id="PTHR45228">
    <property type="entry name" value="CYCLIC DI-GMP PHOSPHODIESTERASE TM_0186-RELATED"/>
    <property type="match status" value="1"/>
</dbReference>
<dbReference type="PANTHER" id="PTHR45228:SF8">
    <property type="entry name" value="TWO-COMPONENT RESPONSE REGULATOR-RELATED"/>
    <property type="match status" value="1"/>
</dbReference>
<keyword evidence="2" id="KW-1003">Cell membrane</keyword>
<evidence type="ECO:0000256" key="3">
    <source>
        <dbReference type="ARBA" id="ARBA00022692"/>
    </source>
</evidence>
<gene>
    <name evidence="9" type="ORF">HNR42_002510</name>
</gene>
<dbReference type="Proteomes" id="UP000569951">
    <property type="component" value="Unassembled WGS sequence"/>
</dbReference>
<dbReference type="FunFam" id="3.30.70.270:FF:000001">
    <property type="entry name" value="Diguanylate cyclase domain protein"/>
    <property type="match status" value="1"/>
</dbReference>
<evidence type="ECO:0000256" key="6">
    <source>
        <dbReference type="SAM" id="Phobius"/>
    </source>
</evidence>
<dbReference type="SMART" id="SM00471">
    <property type="entry name" value="HDc"/>
    <property type="match status" value="1"/>
</dbReference>
<dbReference type="Pfam" id="PF13487">
    <property type="entry name" value="HD_5"/>
    <property type="match status" value="1"/>
</dbReference>
<accession>A0A841I258</accession>
<evidence type="ECO:0000256" key="2">
    <source>
        <dbReference type="ARBA" id="ARBA00022475"/>
    </source>
</evidence>
<dbReference type="Gene3D" id="3.30.450.40">
    <property type="match status" value="1"/>
</dbReference>
<dbReference type="GO" id="GO:0000155">
    <property type="term" value="F:phosphorelay sensor kinase activity"/>
    <property type="evidence" value="ECO:0007669"/>
    <property type="project" value="InterPro"/>
</dbReference>
<dbReference type="GO" id="GO:0071555">
    <property type="term" value="P:cell wall organization"/>
    <property type="evidence" value="ECO:0007669"/>
    <property type="project" value="InterPro"/>
</dbReference>
<comment type="subcellular location">
    <subcellularLocation>
        <location evidence="1">Cell membrane</location>
        <topology evidence="1">Multi-pass membrane protein</topology>
    </subcellularLocation>
</comment>
<feature type="transmembrane region" description="Helical" evidence="6">
    <location>
        <begin position="34"/>
        <end position="52"/>
    </location>
</feature>
<sequence length="767" mass="83868">MLTSLILNLGLLVALAHLGSLTLREWPLKRDRAHLLLHTVLAALASTVLLRFPTELQPGIPVDLGHVPIALIALRYGLLPAAMAALPALLTRTATGSPEAAAALWGLLGVLLIGSALGGLLRRRRLKLTSAWWVAPLTFSTNGFGLLLLPDGAALLQASYLPLLLFNSLGLVAVVGLLQARLRLLRLSHAYRQQALRDPLTGLANRRQLLEDLETLGPEDGLLIVDVDRFKGINDACGHEAGDRVLCVVAETLERSVRPGDRVYRYGGEEFVLLLRQVRRENAAGVSARLLGRVRSTSIEDLPNVRVTVSGGLAFPIEGEKPADTLRRADEALYQAKDAGRDRITLARTVHQPDTEPDPASPLEVYAASAPDPLPRLALWRSARDTLALLASDHGLTARDWHALLEAAVTCVPGAEAGSINLRDGEHFEIVAQVGFSERLLGTQQSQQAWMHYYTGSEEDWRAARPRVLRAAQLARALRESGELTGILVDEGPFAEAGRVHELRASLCMPVVCGGEVVAHFNLDSFSREDAFDNGSIEVAREFCTQASALLAAQRRRQQARHSHEAALETLGLLLEARDFETQGHTRRVARWAIELGEALELSADDLEALRLGALLHDLGKLGVPDRVLLKPGPLSHTERLEMQQHVEAGYRLVQRLSDVPAGTLEVVRSHHERWDGQGYPDRLAGEAIPLLARLFSVVDVYDALISVRPYKGAWSEEEALHEIERQAGQQFDPVIVQAFLRLCRRTPLSAVAWTDALGSGSRTFGR</sequence>
<feature type="domain" description="HD-GYP" evidence="8">
    <location>
        <begin position="560"/>
        <end position="756"/>
    </location>
</feature>
<dbReference type="GO" id="GO:0005886">
    <property type="term" value="C:plasma membrane"/>
    <property type="evidence" value="ECO:0007669"/>
    <property type="project" value="UniProtKB-SubCell"/>
</dbReference>
<keyword evidence="5 6" id="KW-0472">Membrane</keyword>
<dbReference type="InterPro" id="IPR011620">
    <property type="entry name" value="Sig_transdc_His_kinase_LytS_TM"/>
</dbReference>
<dbReference type="EC" id="2.7.7.65" evidence="9"/>
<keyword evidence="10" id="KW-1185">Reference proteome</keyword>
<dbReference type="PROSITE" id="PS50887">
    <property type="entry name" value="GGDEF"/>
    <property type="match status" value="1"/>
</dbReference>
<reference evidence="9 10" key="1">
    <citation type="submission" date="2020-08" db="EMBL/GenBank/DDBJ databases">
        <title>Genomic Encyclopedia of Type Strains, Phase IV (KMG-IV): sequencing the most valuable type-strain genomes for metagenomic binning, comparative biology and taxonomic classification.</title>
        <authorList>
            <person name="Goeker M."/>
        </authorList>
    </citation>
    <scope>NUCLEOTIDE SEQUENCE [LARGE SCALE GENOMIC DNA]</scope>
    <source>
        <strain evidence="9 10">DSM 21458</strain>
    </source>
</reference>
<feature type="transmembrane region" description="Helical" evidence="6">
    <location>
        <begin position="64"/>
        <end position="90"/>
    </location>
</feature>
<dbReference type="GO" id="GO:0052621">
    <property type="term" value="F:diguanylate cyclase activity"/>
    <property type="evidence" value="ECO:0007669"/>
    <property type="project" value="UniProtKB-EC"/>
</dbReference>
<dbReference type="SUPFAM" id="SSF55073">
    <property type="entry name" value="Nucleotide cyclase"/>
    <property type="match status" value="1"/>
</dbReference>
<feature type="transmembrane region" description="Helical" evidence="6">
    <location>
        <begin position="102"/>
        <end position="121"/>
    </location>
</feature>
<dbReference type="SUPFAM" id="SSF55781">
    <property type="entry name" value="GAF domain-like"/>
    <property type="match status" value="1"/>
</dbReference>
<evidence type="ECO:0000256" key="1">
    <source>
        <dbReference type="ARBA" id="ARBA00004651"/>
    </source>
</evidence>
<dbReference type="Pfam" id="PF07694">
    <property type="entry name" value="5TM-5TMR_LYT"/>
    <property type="match status" value="1"/>
</dbReference>
<dbReference type="NCBIfam" id="TIGR00254">
    <property type="entry name" value="GGDEF"/>
    <property type="match status" value="1"/>
</dbReference>
<dbReference type="CDD" id="cd01949">
    <property type="entry name" value="GGDEF"/>
    <property type="match status" value="1"/>
</dbReference>
<dbReference type="SUPFAM" id="SSF109604">
    <property type="entry name" value="HD-domain/PDEase-like"/>
    <property type="match status" value="1"/>
</dbReference>
<feature type="domain" description="GGDEF" evidence="7">
    <location>
        <begin position="218"/>
        <end position="349"/>
    </location>
</feature>
<dbReference type="InterPro" id="IPR037522">
    <property type="entry name" value="HD_GYP_dom"/>
</dbReference>
<dbReference type="InterPro" id="IPR029016">
    <property type="entry name" value="GAF-like_dom_sf"/>
</dbReference>
<keyword evidence="4 6" id="KW-1133">Transmembrane helix</keyword>
<keyword evidence="3 6" id="KW-0812">Transmembrane</keyword>
<evidence type="ECO:0000313" key="9">
    <source>
        <dbReference type="EMBL" id="MBB6099074.1"/>
    </source>
</evidence>
<dbReference type="Gene3D" id="1.10.3210.10">
    <property type="entry name" value="Hypothetical protein af1432"/>
    <property type="match status" value="1"/>
</dbReference>
<dbReference type="AlphaFoldDB" id="A0A841I258"/>
<name>A0A841I258_9DEIO</name>
<organism evidence="9 10">
    <name type="scientific">Deinobacterium chartae</name>
    <dbReference type="NCBI Taxonomy" id="521158"/>
    <lineage>
        <taxon>Bacteria</taxon>
        <taxon>Thermotogati</taxon>
        <taxon>Deinococcota</taxon>
        <taxon>Deinococci</taxon>
        <taxon>Deinococcales</taxon>
        <taxon>Deinococcaceae</taxon>
        <taxon>Deinobacterium</taxon>
    </lineage>
</organism>
<dbReference type="InterPro" id="IPR003607">
    <property type="entry name" value="HD/PDEase_dom"/>
</dbReference>
<comment type="caution">
    <text evidence="9">The sequence shown here is derived from an EMBL/GenBank/DDBJ whole genome shotgun (WGS) entry which is preliminary data.</text>
</comment>
<feature type="transmembrane region" description="Helical" evidence="6">
    <location>
        <begin position="128"/>
        <end position="148"/>
    </location>
</feature>
<proteinExistence type="predicted"/>
<dbReference type="Pfam" id="PF00990">
    <property type="entry name" value="GGDEF"/>
    <property type="match status" value="1"/>
</dbReference>
<evidence type="ECO:0000256" key="5">
    <source>
        <dbReference type="ARBA" id="ARBA00023136"/>
    </source>
</evidence>
<dbReference type="InterPro" id="IPR000160">
    <property type="entry name" value="GGDEF_dom"/>
</dbReference>
<evidence type="ECO:0000259" key="8">
    <source>
        <dbReference type="PROSITE" id="PS51832"/>
    </source>
</evidence>
<protein>
    <submittedName>
        <fullName evidence="9">Diguanylate cyclase</fullName>
        <ecNumber evidence="9">2.7.7.65</ecNumber>
    </submittedName>
</protein>
<evidence type="ECO:0000313" key="10">
    <source>
        <dbReference type="Proteomes" id="UP000569951"/>
    </source>
</evidence>
<evidence type="ECO:0000256" key="4">
    <source>
        <dbReference type="ARBA" id="ARBA00022989"/>
    </source>
</evidence>
<dbReference type="EMBL" id="JACHHG010000009">
    <property type="protein sequence ID" value="MBB6099074.1"/>
    <property type="molecule type" value="Genomic_DNA"/>
</dbReference>
<dbReference type="InterPro" id="IPR029787">
    <property type="entry name" value="Nucleotide_cyclase"/>
</dbReference>
<dbReference type="Gene3D" id="3.30.70.270">
    <property type="match status" value="1"/>
</dbReference>
<dbReference type="InterPro" id="IPR043128">
    <property type="entry name" value="Rev_trsase/Diguanyl_cyclase"/>
</dbReference>
<keyword evidence="9" id="KW-0808">Transferase</keyword>
<feature type="transmembrane region" description="Helical" evidence="6">
    <location>
        <begin position="160"/>
        <end position="178"/>
    </location>
</feature>
<dbReference type="SMART" id="SM00267">
    <property type="entry name" value="GGDEF"/>
    <property type="match status" value="1"/>
</dbReference>
<evidence type="ECO:0000259" key="7">
    <source>
        <dbReference type="PROSITE" id="PS50887"/>
    </source>
</evidence>
<keyword evidence="9" id="KW-0548">Nucleotidyltransferase</keyword>
<dbReference type="CDD" id="cd00077">
    <property type="entry name" value="HDc"/>
    <property type="match status" value="1"/>
</dbReference>